<evidence type="ECO:0000256" key="2">
    <source>
        <dbReference type="ARBA" id="ARBA00009986"/>
    </source>
</evidence>
<dbReference type="RefSeq" id="WP_037975895.1">
    <property type="nucleotide sequence ID" value="NZ_JMKI01000031.1"/>
</dbReference>
<evidence type="ECO:0000256" key="8">
    <source>
        <dbReference type="ARBA" id="ARBA00048142"/>
    </source>
</evidence>
<evidence type="ECO:0000256" key="4">
    <source>
        <dbReference type="ARBA" id="ARBA00023002"/>
    </source>
</evidence>
<dbReference type="InterPro" id="IPR016160">
    <property type="entry name" value="Ald_DH_CS_CYS"/>
</dbReference>
<feature type="domain" description="Aldehyde dehydrogenase" evidence="11">
    <location>
        <begin position="58"/>
        <end position="525"/>
    </location>
</feature>
<comment type="similarity">
    <text evidence="2 10">Belongs to the aldehyde dehydrogenase family.</text>
</comment>
<evidence type="ECO:0000256" key="6">
    <source>
        <dbReference type="ARBA" id="ARBA00023062"/>
    </source>
</evidence>
<dbReference type="InterPro" id="IPR016163">
    <property type="entry name" value="Ald_DH_C"/>
</dbReference>
<dbReference type="InterPro" id="IPR015590">
    <property type="entry name" value="Aldehyde_DH_dom"/>
</dbReference>
<comment type="caution">
    <text evidence="12">The sequence shown here is derived from an EMBL/GenBank/DDBJ whole genome shotgun (WGS) entry which is preliminary data.</text>
</comment>
<dbReference type="OrthoDB" id="9762913at2"/>
<dbReference type="eggNOG" id="COG1012">
    <property type="taxonomic scope" value="Bacteria"/>
</dbReference>
<dbReference type="GeneID" id="90983503"/>
<dbReference type="FunFam" id="3.40.309.10:FF:000005">
    <property type="entry name" value="1-pyrroline-5-carboxylate dehydrogenase 1"/>
    <property type="match status" value="1"/>
</dbReference>
<keyword evidence="4 10" id="KW-0560">Oxidoreductase</keyword>
<gene>
    <name evidence="12" type="ORF">EH55_04150</name>
</gene>
<name>A0A073J3A7_9BACT</name>
<dbReference type="GO" id="GO:0010133">
    <property type="term" value="P:L-proline catabolic process to L-glutamate"/>
    <property type="evidence" value="ECO:0007669"/>
    <property type="project" value="UniProtKB-UniPathway"/>
</dbReference>
<evidence type="ECO:0000256" key="5">
    <source>
        <dbReference type="ARBA" id="ARBA00023027"/>
    </source>
</evidence>
<dbReference type="Gene3D" id="3.40.605.10">
    <property type="entry name" value="Aldehyde Dehydrogenase, Chain A, domain 1"/>
    <property type="match status" value="1"/>
</dbReference>
<comment type="pathway">
    <text evidence="1">Amino-acid degradation; L-proline degradation into L-glutamate; L-glutamate from L-proline: step 2/2.</text>
</comment>
<dbReference type="InterPro" id="IPR016161">
    <property type="entry name" value="Ald_DH/histidinol_DH"/>
</dbReference>
<evidence type="ECO:0000313" key="12">
    <source>
        <dbReference type="EMBL" id="KEJ92207.1"/>
    </source>
</evidence>
<evidence type="ECO:0000256" key="3">
    <source>
        <dbReference type="ARBA" id="ARBA00012884"/>
    </source>
</evidence>
<dbReference type="InterPro" id="IPR029510">
    <property type="entry name" value="Ald_DH_CS_GLU"/>
</dbReference>
<dbReference type="InterPro" id="IPR016162">
    <property type="entry name" value="Ald_DH_N"/>
</dbReference>
<reference evidence="12 13" key="1">
    <citation type="submission" date="2014-04" db="EMBL/GenBank/DDBJ databases">
        <title>Draft Genome Sequence of Synergistes jonesii.</title>
        <authorList>
            <person name="Coil D.A."/>
            <person name="Eisen J.A."/>
            <person name="Holland-Moritz H.E."/>
        </authorList>
    </citation>
    <scope>NUCLEOTIDE SEQUENCE [LARGE SCALE GENOMIC DNA]</scope>
    <source>
        <strain evidence="12 13">78-1</strain>
    </source>
</reference>
<dbReference type="Proteomes" id="UP000027665">
    <property type="component" value="Unassembled WGS sequence"/>
</dbReference>
<evidence type="ECO:0000256" key="9">
    <source>
        <dbReference type="PROSITE-ProRule" id="PRU10007"/>
    </source>
</evidence>
<dbReference type="InterPro" id="IPR005931">
    <property type="entry name" value="P5CDH/ALDH4A1"/>
</dbReference>
<dbReference type="InterPro" id="IPR050485">
    <property type="entry name" value="Proline_metab_enzyme"/>
</dbReference>
<dbReference type="PROSITE" id="PS00687">
    <property type="entry name" value="ALDEHYDE_DEHYDR_GLU"/>
    <property type="match status" value="1"/>
</dbReference>
<dbReference type="STRING" id="2754.EH55_04150"/>
<dbReference type="SUPFAM" id="SSF53720">
    <property type="entry name" value="ALDH-like"/>
    <property type="match status" value="1"/>
</dbReference>
<dbReference type="UniPathway" id="UPA00261">
    <property type="reaction ID" value="UER00374"/>
</dbReference>
<feature type="active site" evidence="9">
    <location>
        <position position="293"/>
    </location>
</feature>
<dbReference type="EMBL" id="JMKI01000031">
    <property type="protein sequence ID" value="KEJ92207.1"/>
    <property type="molecule type" value="Genomic_DNA"/>
</dbReference>
<dbReference type="GO" id="GO:0009898">
    <property type="term" value="C:cytoplasmic side of plasma membrane"/>
    <property type="evidence" value="ECO:0007669"/>
    <property type="project" value="TreeGrafter"/>
</dbReference>
<dbReference type="PANTHER" id="PTHR42862:SF1">
    <property type="entry name" value="DELTA-1-PYRROLINE-5-CARBOXYLATE DEHYDROGENASE 2, ISOFORM A-RELATED"/>
    <property type="match status" value="1"/>
</dbReference>
<dbReference type="Pfam" id="PF00171">
    <property type="entry name" value="Aldedh"/>
    <property type="match status" value="1"/>
</dbReference>
<evidence type="ECO:0000256" key="10">
    <source>
        <dbReference type="RuleBase" id="RU003345"/>
    </source>
</evidence>
<dbReference type="AlphaFoldDB" id="A0A073J3A7"/>
<dbReference type="PATRIC" id="fig|2754.20.peg.8"/>
<evidence type="ECO:0000256" key="7">
    <source>
        <dbReference type="ARBA" id="ARBA00032259"/>
    </source>
</evidence>
<dbReference type="FunFam" id="3.40.605.10:FF:000006">
    <property type="entry name" value="1-pyrroline-5-carboxylate dehydrogenase"/>
    <property type="match status" value="1"/>
</dbReference>
<comment type="catalytic activity">
    <reaction evidence="8">
        <text>L-glutamate 5-semialdehyde + NAD(+) + H2O = L-glutamate + NADH + 2 H(+)</text>
        <dbReference type="Rhea" id="RHEA:30235"/>
        <dbReference type="ChEBI" id="CHEBI:15377"/>
        <dbReference type="ChEBI" id="CHEBI:15378"/>
        <dbReference type="ChEBI" id="CHEBI:29985"/>
        <dbReference type="ChEBI" id="CHEBI:57540"/>
        <dbReference type="ChEBI" id="CHEBI:57945"/>
        <dbReference type="ChEBI" id="CHEBI:58066"/>
        <dbReference type="EC" id="1.2.1.88"/>
    </reaction>
</comment>
<evidence type="ECO:0000259" key="11">
    <source>
        <dbReference type="Pfam" id="PF00171"/>
    </source>
</evidence>
<sequence>MNNAVMKFAKPSNEPSRSYCVGSAERKLLKEAIKKIESEVAEIPLVINGEMVFTGDKGKVVMPHDHAHVLAVYHKAGAKDMRRAVEAANGAHKSWGTVPWTERAAIVLKIAELIDKKYRYILDAATMMGQSKTAWQAEIEAASETIDYLRYGAHCMTEIYSEQPSSEEGVINHIEYRPLEGFVYAVSPFNFTAIAANLPMAPVMMGNTVVWKPATTSLLSSWYLMKIFMEAGVPAGVLNFMPGPGSVGSGVVLASKELAGIHFTGSTQVFNSFWKGVADNLSLYRSYPRIVGETGGKDFVFIHNSADIKAAAAAILRGAFEYQGQKCSATSRAYVPASRWDELYAEFKSMMAEVKVGDPRDFRNFVNAVIDESSFDNCMEYLNYAKSAHDAEILFGGAGDKSVGYFVQPTIIKTTDPRFRTMEEEIFGPIVTLYVYDDDKYEETLKLCNETSPYGLTGSVFCTEREALAKADDILRYAAGNFYINDKTTGASVGLQPFGGSRGSGTNDKAGSKFNLMRWCSPRTVKENLLPPHDFKYPFMREE</sequence>
<dbReference type="PANTHER" id="PTHR42862">
    <property type="entry name" value="DELTA-1-PYRROLINE-5-CARBOXYLATE DEHYDROGENASE 1, ISOFORM A-RELATED"/>
    <property type="match status" value="1"/>
</dbReference>
<keyword evidence="5" id="KW-0520">NAD</keyword>
<dbReference type="CDD" id="cd07123">
    <property type="entry name" value="ALDH_F4-17_P5CDH"/>
    <property type="match status" value="1"/>
</dbReference>
<dbReference type="GO" id="GO:0003842">
    <property type="term" value="F:L-glutamate gamma-semialdehyde dehydrogenase activity"/>
    <property type="evidence" value="ECO:0007669"/>
    <property type="project" value="UniProtKB-EC"/>
</dbReference>
<keyword evidence="13" id="KW-1185">Reference proteome</keyword>
<evidence type="ECO:0000313" key="13">
    <source>
        <dbReference type="Proteomes" id="UP000027665"/>
    </source>
</evidence>
<dbReference type="NCBIfam" id="TIGR01236">
    <property type="entry name" value="D1pyr5carbox1"/>
    <property type="match status" value="1"/>
</dbReference>
<accession>A0A073J3A7</accession>
<dbReference type="EC" id="1.2.1.88" evidence="3"/>
<protein>
    <recommendedName>
        <fullName evidence="7">L-glutamate gamma-semialdehyde dehydrogenase</fullName>
        <ecNumber evidence="3">1.2.1.88</ecNumber>
    </recommendedName>
    <alternativeName>
        <fullName evidence="7">L-glutamate gamma-semialdehyde dehydrogenase</fullName>
    </alternativeName>
</protein>
<dbReference type="PROSITE" id="PS00070">
    <property type="entry name" value="ALDEHYDE_DEHYDR_CYS"/>
    <property type="match status" value="1"/>
</dbReference>
<keyword evidence="6" id="KW-0642">Proline metabolism</keyword>
<dbReference type="GO" id="GO:0004657">
    <property type="term" value="F:proline dehydrogenase activity"/>
    <property type="evidence" value="ECO:0007669"/>
    <property type="project" value="UniProtKB-ARBA"/>
</dbReference>
<evidence type="ECO:0000256" key="1">
    <source>
        <dbReference type="ARBA" id="ARBA00004786"/>
    </source>
</evidence>
<organism evidence="12 13">
    <name type="scientific">Synergistes jonesii</name>
    <dbReference type="NCBI Taxonomy" id="2754"/>
    <lineage>
        <taxon>Bacteria</taxon>
        <taxon>Thermotogati</taxon>
        <taxon>Synergistota</taxon>
        <taxon>Synergistia</taxon>
        <taxon>Synergistales</taxon>
        <taxon>Synergistaceae</taxon>
        <taxon>Synergistes</taxon>
    </lineage>
</organism>
<dbReference type="Gene3D" id="3.40.309.10">
    <property type="entry name" value="Aldehyde Dehydrogenase, Chain A, domain 2"/>
    <property type="match status" value="1"/>
</dbReference>
<proteinExistence type="inferred from homology"/>